<gene>
    <name evidence="1" type="ORF">SLEP1_g6627</name>
</gene>
<accession>A0AAV5I6M4</accession>
<proteinExistence type="predicted"/>
<dbReference type="AlphaFoldDB" id="A0AAV5I6M4"/>
<dbReference type="Proteomes" id="UP001054252">
    <property type="component" value="Unassembled WGS sequence"/>
</dbReference>
<evidence type="ECO:0000313" key="1">
    <source>
        <dbReference type="EMBL" id="GKU92979.1"/>
    </source>
</evidence>
<reference evidence="1 2" key="1">
    <citation type="journal article" date="2021" name="Commun. Biol.">
        <title>The genome of Shorea leprosula (Dipterocarpaceae) highlights the ecological relevance of drought in aseasonal tropical rainforests.</title>
        <authorList>
            <person name="Ng K.K.S."/>
            <person name="Kobayashi M.J."/>
            <person name="Fawcett J.A."/>
            <person name="Hatakeyama M."/>
            <person name="Paape T."/>
            <person name="Ng C.H."/>
            <person name="Ang C.C."/>
            <person name="Tnah L.H."/>
            <person name="Lee C.T."/>
            <person name="Nishiyama T."/>
            <person name="Sese J."/>
            <person name="O'Brien M.J."/>
            <person name="Copetti D."/>
            <person name="Mohd Noor M.I."/>
            <person name="Ong R.C."/>
            <person name="Putra M."/>
            <person name="Sireger I.Z."/>
            <person name="Indrioko S."/>
            <person name="Kosugi Y."/>
            <person name="Izuno A."/>
            <person name="Isagi Y."/>
            <person name="Lee S.L."/>
            <person name="Shimizu K.K."/>
        </authorList>
    </citation>
    <scope>NUCLEOTIDE SEQUENCE [LARGE SCALE GENOMIC DNA]</scope>
    <source>
        <strain evidence="1">214</strain>
    </source>
</reference>
<name>A0AAV5I6M4_9ROSI</name>
<protein>
    <submittedName>
        <fullName evidence="1">Uncharacterized protein</fullName>
    </submittedName>
</protein>
<sequence length="87" mass="10178">MNRKSTPTNPPSHEEVNLVKPDFAITMNMYIERWSCLHGRRMLTASMASDMTRCVNTDKRWPFLPYPHRQRVVLVVVARRAHTTMHG</sequence>
<organism evidence="1 2">
    <name type="scientific">Rubroshorea leprosula</name>
    <dbReference type="NCBI Taxonomy" id="152421"/>
    <lineage>
        <taxon>Eukaryota</taxon>
        <taxon>Viridiplantae</taxon>
        <taxon>Streptophyta</taxon>
        <taxon>Embryophyta</taxon>
        <taxon>Tracheophyta</taxon>
        <taxon>Spermatophyta</taxon>
        <taxon>Magnoliopsida</taxon>
        <taxon>eudicotyledons</taxon>
        <taxon>Gunneridae</taxon>
        <taxon>Pentapetalae</taxon>
        <taxon>rosids</taxon>
        <taxon>malvids</taxon>
        <taxon>Malvales</taxon>
        <taxon>Dipterocarpaceae</taxon>
        <taxon>Rubroshorea</taxon>
    </lineage>
</organism>
<dbReference type="EMBL" id="BPVZ01000006">
    <property type="protein sequence ID" value="GKU92979.1"/>
    <property type="molecule type" value="Genomic_DNA"/>
</dbReference>
<keyword evidence="2" id="KW-1185">Reference proteome</keyword>
<comment type="caution">
    <text evidence="1">The sequence shown here is derived from an EMBL/GenBank/DDBJ whole genome shotgun (WGS) entry which is preliminary data.</text>
</comment>
<evidence type="ECO:0000313" key="2">
    <source>
        <dbReference type="Proteomes" id="UP001054252"/>
    </source>
</evidence>